<dbReference type="Gene3D" id="1.10.150.130">
    <property type="match status" value="1"/>
</dbReference>
<evidence type="ECO:0000259" key="6">
    <source>
        <dbReference type="PROSITE" id="PS51898"/>
    </source>
</evidence>
<keyword evidence="3 5" id="KW-0238">DNA-binding</keyword>
<dbReference type="Pfam" id="PF22022">
    <property type="entry name" value="Phage_int_M"/>
    <property type="match status" value="1"/>
</dbReference>
<dbReference type="PANTHER" id="PTHR30629">
    <property type="entry name" value="PROPHAGE INTEGRASE"/>
    <property type="match status" value="1"/>
</dbReference>
<dbReference type="InterPro" id="IPR038488">
    <property type="entry name" value="Integrase_DNA-bd_sf"/>
</dbReference>
<proteinExistence type="inferred from homology"/>
<comment type="similarity">
    <text evidence="1">Belongs to the 'phage' integrase family.</text>
</comment>
<dbReference type="InterPro" id="IPR044068">
    <property type="entry name" value="CB"/>
</dbReference>
<accession>G6F2Y0</accession>
<dbReference type="GO" id="GO:0006310">
    <property type="term" value="P:DNA recombination"/>
    <property type="evidence" value="ECO:0007669"/>
    <property type="project" value="UniProtKB-KW"/>
</dbReference>
<dbReference type="InterPro" id="IPR002104">
    <property type="entry name" value="Integrase_catalytic"/>
</dbReference>
<protein>
    <recommendedName>
        <fullName evidence="10">Integrase</fullName>
    </recommendedName>
</protein>
<dbReference type="SUPFAM" id="SSF56349">
    <property type="entry name" value="DNA breaking-rejoining enzymes"/>
    <property type="match status" value="1"/>
</dbReference>
<dbReference type="InterPro" id="IPR053876">
    <property type="entry name" value="Phage_int_M"/>
</dbReference>
<dbReference type="Proteomes" id="UP000005939">
    <property type="component" value="Unassembled WGS sequence"/>
</dbReference>
<dbReference type="InterPro" id="IPR011010">
    <property type="entry name" value="DNA_brk_join_enz"/>
</dbReference>
<evidence type="ECO:0000256" key="3">
    <source>
        <dbReference type="ARBA" id="ARBA00023125"/>
    </source>
</evidence>
<dbReference type="GO" id="GO:0003677">
    <property type="term" value="F:DNA binding"/>
    <property type="evidence" value="ECO:0007669"/>
    <property type="project" value="UniProtKB-UniRule"/>
</dbReference>
<dbReference type="InterPro" id="IPR013762">
    <property type="entry name" value="Integrase-like_cat_sf"/>
</dbReference>
<dbReference type="STRING" id="1088868.CIN_19760"/>
<evidence type="ECO:0008006" key="10">
    <source>
        <dbReference type="Google" id="ProtNLM"/>
    </source>
</evidence>
<dbReference type="Pfam" id="PF00589">
    <property type="entry name" value="Phage_integrase"/>
    <property type="match status" value="1"/>
</dbReference>
<feature type="domain" description="Core-binding (CB)" evidence="7">
    <location>
        <begin position="97"/>
        <end position="178"/>
    </location>
</feature>
<dbReference type="PROSITE" id="PS51900">
    <property type="entry name" value="CB"/>
    <property type="match status" value="1"/>
</dbReference>
<evidence type="ECO:0000256" key="5">
    <source>
        <dbReference type="PROSITE-ProRule" id="PRU01248"/>
    </source>
</evidence>
<keyword evidence="4" id="KW-0233">DNA recombination</keyword>
<dbReference type="InterPro" id="IPR025166">
    <property type="entry name" value="Integrase_DNA_bind_dom"/>
</dbReference>
<dbReference type="PANTHER" id="PTHR30629:SF2">
    <property type="entry name" value="PROPHAGE INTEGRASE INTS-RELATED"/>
    <property type="match status" value="1"/>
</dbReference>
<evidence type="ECO:0000259" key="7">
    <source>
        <dbReference type="PROSITE" id="PS51900"/>
    </source>
</evidence>
<sequence>MLTDVAIKKAKPIEKDYKLFDSFGLFILITKIGSKLWRFKYRFNGKEKLLTLGAYPAISLSAARELRDEAKKQIAKGIDPSLLKKKNKLSQAAASQTSLEFISKQWLNLNKDRWTEKHSYLVWRSLERCVFPFIGNVDVQDIDTPLLLGVLQKIEKDGATDTAHRVRQRLEAIFNYTISIGATVHNPAKVIKGALKPTVKNKQPAIINLNELKKLIDTTDRTPAHPLTKLALRFLSLTAVRPNEVRGMRWDEVKDNLWIIPSERMKMRKAHTVPLSIQALDILDVVKNFTGRGGLVFPNSRTIMKPMSENAMGYLLNRAGYKNIHVPHGFRASFSSIMNEKYPNDRNIIDLMLAHAPTNNVEAAYNRAEHMDRRKELSQIWADLLFDGLLSSQELLSLARR</sequence>
<reference evidence="8 9" key="1">
    <citation type="submission" date="2011-10" db="EMBL/GenBank/DDBJ databases">
        <title>Genome Sequence of Commensalibacter intestini A911, isolated from Drosophila gut.</title>
        <authorList>
            <person name="Lee W.-J."/>
            <person name="Kim E.-K."/>
        </authorList>
    </citation>
    <scope>NUCLEOTIDE SEQUENCE [LARGE SCALE GENOMIC DNA]</scope>
    <source>
        <strain evidence="8 9">A911</strain>
    </source>
</reference>
<dbReference type="InterPro" id="IPR050808">
    <property type="entry name" value="Phage_Integrase"/>
</dbReference>
<evidence type="ECO:0000313" key="8">
    <source>
        <dbReference type="EMBL" id="EHD13239.1"/>
    </source>
</evidence>
<name>G6F2Y0_9PROT</name>
<evidence type="ECO:0000313" key="9">
    <source>
        <dbReference type="Proteomes" id="UP000005939"/>
    </source>
</evidence>
<dbReference type="OrthoDB" id="9795573at2"/>
<evidence type="ECO:0000256" key="1">
    <source>
        <dbReference type="ARBA" id="ARBA00008857"/>
    </source>
</evidence>
<evidence type="ECO:0000256" key="2">
    <source>
        <dbReference type="ARBA" id="ARBA00022908"/>
    </source>
</evidence>
<dbReference type="CDD" id="cd00801">
    <property type="entry name" value="INT_P4_C"/>
    <property type="match status" value="1"/>
</dbReference>
<dbReference type="AlphaFoldDB" id="G6F2Y0"/>
<evidence type="ECO:0000256" key="4">
    <source>
        <dbReference type="ARBA" id="ARBA00023172"/>
    </source>
</evidence>
<dbReference type="PATRIC" id="fig|1088868.3.peg.1981"/>
<dbReference type="Gene3D" id="3.30.160.390">
    <property type="entry name" value="Integrase, DNA-binding domain"/>
    <property type="match status" value="1"/>
</dbReference>
<dbReference type="eggNOG" id="COG0582">
    <property type="taxonomic scope" value="Bacteria"/>
</dbReference>
<gene>
    <name evidence="8" type="ORF">CIN_19760</name>
</gene>
<dbReference type="GO" id="GO:0015074">
    <property type="term" value="P:DNA integration"/>
    <property type="evidence" value="ECO:0007669"/>
    <property type="project" value="UniProtKB-KW"/>
</dbReference>
<organism evidence="8 9">
    <name type="scientific">Commensalibacter intestini A911</name>
    <dbReference type="NCBI Taxonomy" id="1088868"/>
    <lineage>
        <taxon>Bacteria</taxon>
        <taxon>Pseudomonadati</taxon>
        <taxon>Pseudomonadota</taxon>
        <taxon>Alphaproteobacteria</taxon>
        <taxon>Acetobacterales</taxon>
        <taxon>Acetobacteraceae</taxon>
    </lineage>
</organism>
<dbReference type="Gene3D" id="1.10.443.10">
    <property type="entry name" value="Intergrase catalytic core"/>
    <property type="match status" value="1"/>
</dbReference>
<dbReference type="EMBL" id="AGFR01000010">
    <property type="protein sequence ID" value="EHD13239.1"/>
    <property type="molecule type" value="Genomic_DNA"/>
</dbReference>
<dbReference type="Pfam" id="PF13356">
    <property type="entry name" value="Arm-DNA-bind_3"/>
    <property type="match status" value="1"/>
</dbReference>
<comment type="caution">
    <text evidence="8">The sequence shown here is derived from an EMBL/GenBank/DDBJ whole genome shotgun (WGS) entry which is preliminary data.</text>
</comment>
<feature type="domain" description="Tyr recombinase" evidence="6">
    <location>
        <begin position="202"/>
        <end position="382"/>
    </location>
</feature>
<keyword evidence="2" id="KW-0229">DNA integration</keyword>
<dbReference type="RefSeq" id="WP_008854966.1">
    <property type="nucleotide sequence ID" value="NZ_AGFR01000010.1"/>
</dbReference>
<dbReference type="InterPro" id="IPR010998">
    <property type="entry name" value="Integrase_recombinase_N"/>
</dbReference>
<dbReference type="PROSITE" id="PS51898">
    <property type="entry name" value="TYR_RECOMBINASE"/>
    <property type="match status" value="1"/>
</dbReference>